<accession>A0A3B1E5J9</accession>
<gene>
    <name evidence="1" type="ORF">MNBD_PLANCTO02-254</name>
</gene>
<protein>
    <submittedName>
        <fullName evidence="1">Uncharacterized protein</fullName>
    </submittedName>
</protein>
<name>A0A3B1E5J9_9ZZZZ</name>
<evidence type="ECO:0000313" key="1">
    <source>
        <dbReference type="EMBL" id="VAX38187.1"/>
    </source>
</evidence>
<sequence>MRHFIQGFCCLLLLTVSATTFAKDKSNKKEEQKRHNAFTKKMKNIALVGAFTIDGHQSSAKKERYEIKSAKRVKGDDWIITARIKYGKTDLELPVAVKVFWAGDTPVITMTNMEIPLLGTFTTRVMIYENRYAGTWQHGKAGGLMHGHIEKIKEQKKEKPKSKSK</sequence>
<reference evidence="1" key="1">
    <citation type="submission" date="2018-06" db="EMBL/GenBank/DDBJ databases">
        <authorList>
            <person name="Zhirakovskaya E."/>
        </authorList>
    </citation>
    <scope>NUCLEOTIDE SEQUENCE</scope>
</reference>
<organism evidence="1">
    <name type="scientific">hydrothermal vent metagenome</name>
    <dbReference type="NCBI Taxonomy" id="652676"/>
    <lineage>
        <taxon>unclassified sequences</taxon>
        <taxon>metagenomes</taxon>
        <taxon>ecological metagenomes</taxon>
    </lineage>
</organism>
<proteinExistence type="predicted"/>
<dbReference type="AlphaFoldDB" id="A0A3B1E5J9"/>
<dbReference type="EMBL" id="UOGL01000168">
    <property type="protein sequence ID" value="VAX38187.1"/>
    <property type="molecule type" value="Genomic_DNA"/>
</dbReference>